<dbReference type="OrthoDB" id="3133596at2759"/>
<sequence length="576" mass="65699">MQPQPRRSKRAESTRHLSYNEQLESQENRPRSKRDREDASPWMPPNLKRLEREPLPPTPPKQSVEQVLKNLDKGSKNRVESVERTPGLCNVTNEEGESPGNDVDWCHVIARCMQGPKGRLEMTLIAILLGTYDVNVNTRGNIIRLITYLHRLFDGGQYLMVPCDEELVNDILLEMDGNRIAARTEPNAMTNLIKKYNLVSGSTKWRKFEIVPINNNNLGKRHIFRQKLKKDQTGSRWILEDSTGSYEEFSFGGEETTFLSHINPAILVIHILREIRGWKITDFDPTKRVLRRIWTQGRGWLENTDAPEPYLKAREKFYQDNYKERAYQPDRRYKVLKRNQESEPDAKGKQREGAVESERYETDTDDELFMSSKLAIPLLKGENGMPFKFDLELADDELDVSLQDVVDNINRSPSARGAKSQTAESVESLEQHMEALNIARRTTRSQPEALGNRKVQPVPFAPLRLPLAGFSTTAAALAPSSGFTHHGQVEFTDNPKMIQFLQEMIQEGHMRFVSVDHPALQGDRDAQGLQTLLKDLSQTGPTSATPSTPMTKNKSGPRFHDRSESKPKDDEEGEDL</sequence>
<feature type="compositionally biased region" description="Basic and acidic residues" evidence="1">
    <location>
        <begin position="558"/>
        <end position="569"/>
    </location>
</feature>
<evidence type="ECO:0000256" key="1">
    <source>
        <dbReference type="SAM" id="MobiDB-lite"/>
    </source>
</evidence>
<accession>A0A8H5CH36</accession>
<gene>
    <name evidence="2" type="ORF">D9758_013570</name>
</gene>
<feature type="compositionally biased region" description="Polar residues" evidence="1">
    <location>
        <begin position="536"/>
        <end position="554"/>
    </location>
</feature>
<reference evidence="2 3" key="1">
    <citation type="journal article" date="2020" name="ISME J.">
        <title>Uncovering the hidden diversity of litter-decomposition mechanisms in mushroom-forming fungi.</title>
        <authorList>
            <person name="Floudas D."/>
            <person name="Bentzer J."/>
            <person name="Ahren D."/>
            <person name="Johansson T."/>
            <person name="Persson P."/>
            <person name="Tunlid A."/>
        </authorList>
    </citation>
    <scope>NUCLEOTIDE SEQUENCE [LARGE SCALE GENOMIC DNA]</scope>
    <source>
        <strain evidence="2 3">CBS 291.85</strain>
    </source>
</reference>
<comment type="caution">
    <text evidence="2">The sequence shown here is derived from an EMBL/GenBank/DDBJ whole genome shotgun (WGS) entry which is preliminary data.</text>
</comment>
<feature type="compositionally biased region" description="Polar residues" evidence="1">
    <location>
        <begin position="16"/>
        <end position="25"/>
    </location>
</feature>
<feature type="region of interest" description="Disordered" evidence="1">
    <location>
        <begin position="1"/>
        <end position="64"/>
    </location>
</feature>
<organism evidence="2 3">
    <name type="scientific">Tetrapyrgos nigripes</name>
    <dbReference type="NCBI Taxonomy" id="182062"/>
    <lineage>
        <taxon>Eukaryota</taxon>
        <taxon>Fungi</taxon>
        <taxon>Dikarya</taxon>
        <taxon>Basidiomycota</taxon>
        <taxon>Agaricomycotina</taxon>
        <taxon>Agaricomycetes</taxon>
        <taxon>Agaricomycetidae</taxon>
        <taxon>Agaricales</taxon>
        <taxon>Marasmiineae</taxon>
        <taxon>Marasmiaceae</taxon>
        <taxon>Tetrapyrgos</taxon>
    </lineage>
</organism>
<feature type="region of interest" description="Disordered" evidence="1">
    <location>
        <begin position="337"/>
        <end position="362"/>
    </location>
</feature>
<name>A0A8H5CH36_9AGAR</name>
<dbReference type="EMBL" id="JAACJM010000176">
    <property type="protein sequence ID" value="KAF5340462.1"/>
    <property type="molecule type" value="Genomic_DNA"/>
</dbReference>
<feature type="compositionally biased region" description="Basic and acidic residues" evidence="1">
    <location>
        <begin position="26"/>
        <end position="39"/>
    </location>
</feature>
<dbReference type="Proteomes" id="UP000559256">
    <property type="component" value="Unassembled WGS sequence"/>
</dbReference>
<protein>
    <submittedName>
        <fullName evidence="2">Uncharacterized protein</fullName>
    </submittedName>
</protein>
<evidence type="ECO:0000313" key="2">
    <source>
        <dbReference type="EMBL" id="KAF5340462.1"/>
    </source>
</evidence>
<feature type="region of interest" description="Disordered" evidence="1">
    <location>
        <begin position="531"/>
        <end position="576"/>
    </location>
</feature>
<keyword evidence="3" id="KW-1185">Reference proteome</keyword>
<proteinExistence type="predicted"/>
<dbReference type="AlphaFoldDB" id="A0A8H5CH36"/>
<evidence type="ECO:0000313" key="3">
    <source>
        <dbReference type="Proteomes" id="UP000559256"/>
    </source>
</evidence>